<dbReference type="AlphaFoldDB" id="A0A250FL92"/>
<sequence length="159" mass="19264">MNRIDFNNIQEKDYLYNSCSLFYDKYFTSNDKENLKSFEREIWMIGSELIDNIRKTRTKKKILTDILLEELLKIVREYKFGRGTESFVMLLHYFKNNPKVVSSLAELLDDEQLYAFAIDELTKLKIFKYVDKVQNFLLEEKISWRRKVEKRYIEKSSNI</sequence>
<gene>
    <name evidence="1" type="ORF">CGC50_01245</name>
</gene>
<proteinExistence type="predicted"/>
<accession>A0A250FL92</accession>
<protein>
    <submittedName>
        <fullName evidence="1">Uncharacterized protein</fullName>
    </submittedName>
</protein>
<evidence type="ECO:0000313" key="1">
    <source>
        <dbReference type="EMBL" id="ATA85900.1"/>
    </source>
</evidence>
<dbReference type="OrthoDB" id="1149049at2"/>
<dbReference type="EMBL" id="CP022386">
    <property type="protein sequence ID" value="ATA85900.1"/>
    <property type="molecule type" value="Genomic_DNA"/>
</dbReference>
<dbReference type="GeneID" id="84807191"/>
<reference evidence="2" key="1">
    <citation type="submission" date="2017-06" db="EMBL/GenBank/DDBJ databases">
        <title>Capnocytophaga spp. assemblies.</title>
        <authorList>
            <person name="Gulvik C.A."/>
        </authorList>
    </citation>
    <scope>NUCLEOTIDE SEQUENCE [LARGE SCALE GENOMIC DNA]</scope>
    <source>
        <strain evidence="2">H1496</strain>
    </source>
</reference>
<dbReference type="Proteomes" id="UP000217250">
    <property type="component" value="Chromosome"/>
</dbReference>
<dbReference type="RefSeq" id="WP_095909360.1">
    <property type="nucleotide sequence ID" value="NZ_CP022386.1"/>
</dbReference>
<organism evidence="1 2">
    <name type="scientific">Capnocytophaga gingivalis</name>
    <dbReference type="NCBI Taxonomy" id="1017"/>
    <lineage>
        <taxon>Bacteria</taxon>
        <taxon>Pseudomonadati</taxon>
        <taxon>Bacteroidota</taxon>
        <taxon>Flavobacteriia</taxon>
        <taxon>Flavobacteriales</taxon>
        <taxon>Flavobacteriaceae</taxon>
        <taxon>Capnocytophaga</taxon>
    </lineage>
</organism>
<name>A0A250FL92_9FLAO</name>
<evidence type="ECO:0000313" key="2">
    <source>
        <dbReference type="Proteomes" id="UP000217250"/>
    </source>
</evidence>
<dbReference type="KEGG" id="cgh:CGC50_01245"/>